<gene>
    <name evidence="1" type="ORF">S03H2_18418</name>
</gene>
<evidence type="ECO:0000313" key="1">
    <source>
        <dbReference type="EMBL" id="GAH38604.1"/>
    </source>
</evidence>
<accession>X1GAK2</accession>
<protein>
    <submittedName>
        <fullName evidence="1">Uncharacterized protein</fullName>
    </submittedName>
</protein>
<dbReference type="InterPro" id="IPR038563">
    <property type="entry name" value="Endonuclease_7_sf"/>
</dbReference>
<feature type="non-terminal residue" evidence="1">
    <location>
        <position position="97"/>
    </location>
</feature>
<comment type="caution">
    <text evidence="1">The sequence shown here is derived from an EMBL/GenBank/DDBJ whole genome shotgun (WGS) entry which is preliminary data.</text>
</comment>
<proteinExistence type="predicted"/>
<dbReference type="EMBL" id="BARU01009559">
    <property type="protein sequence ID" value="GAH38604.1"/>
    <property type="molecule type" value="Genomic_DNA"/>
</dbReference>
<dbReference type="Gene3D" id="3.40.1800.10">
    <property type="entry name" value="His-Me finger endonucleases"/>
    <property type="match status" value="1"/>
</dbReference>
<name>X1GAK2_9ZZZZ</name>
<sequence length="97" mass="11336">MTKRCPKCGLSKLLKEFWKNKYTKSGLACYCKDCQKKRVTKWRQANPIKARVKERKKHLMQTFGLTLEDYDQMLGGQNGVCAICKKPEINKRLSIDH</sequence>
<organism evidence="1">
    <name type="scientific">marine sediment metagenome</name>
    <dbReference type="NCBI Taxonomy" id="412755"/>
    <lineage>
        <taxon>unclassified sequences</taxon>
        <taxon>metagenomes</taxon>
        <taxon>ecological metagenomes</taxon>
    </lineage>
</organism>
<reference evidence="1" key="1">
    <citation type="journal article" date="2014" name="Front. Microbiol.">
        <title>High frequency of phylogenetically diverse reductive dehalogenase-homologous genes in deep subseafloor sedimentary metagenomes.</title>
        <authorList>
            <person name="Kawai M."/>
            <person name="Futagami T."/>
            <person name="Toyoda A."/>
            <person name="Takaki Y."/>
            <person name="Nishi S."/>
            <person name="Hori S."/>
            <person name="Arai W."/>
            <person name="Tsubouchi T."/>
            <person name="Morono Y."/>
            <person name="Uchiyama I."/>
            <person name="Ito T."/>
            <person name="Fujiyama A."/>
            <person name="Inagaki F."/>
            <person name="Takami H."/>
        </authorList>
    </citation>
    <scope>NUCLEOTIDE SEQUENCE</scope>
    <source>
        <strain evidence="1">Expedition CK06-06</strain>
    </source>
</reference>
<dbReference type="AlphaFoldDB" id="X1GAK2"/>